<dbReference type="Gene3D" id="1.10.8.80">
    <property type="entry name" value="Magnesium chelatase subunit I, C-Terminal domain"/>
    <property type="match status" value="1"/>
</dbReference>
<gene>
    <name evidence="2" type="ORF">VHEMI00921</name>
</gene>
<name>A0A0A1SRR3_9HYPO</name>
<protein>
    <recommendedName>
        <fullName evidence="4">Magnesium chelatase</fullName>
    </recommendedName>
</protein>
<dbReference type="Proteomes" id="UP000039046">
    <property type="component" value="Unassembled WGS sequence"/>
</dbReference>
<dbReference type="PANTHER" id="PTHR11603">
    <property type="entry name" value="AAA FAMILY ATPASE"/>
    <property type="match status" value="1"/>
</dbReference>
<keyword evidence="3" id="KW-1185">Reference proteome</keyword>
<dbReference type="STRING" id="1531966.A0A0A1SRR3"/>
<feature type="compositionally biased region" description="Polar residues" evidence="1">
    <location>
        <begin position="94"/>
        <end position="108"/>
    </location>
</feature>
<evidence type="ECO:0000313" key="2">
    <source>
        <dbReference type="EMBL" id="CEJ80756.1"/>
    </source>
</evidence>
<reference evidence="2 3" key="1">
    <citation type="journal article" date="2015" name="Genome Announc.">
        <title>Draft Genome Sequence and Gene Annotation of the Entomopathogenic Fungus Verticillium hemipterigenum.</title>
        <authorList>
            <person name="Horn F."/>
            <person name="Habel A."/>
            <person name="Scharf D.H."/>
            <person name="Dworschak J."/>
            <person name="Brakhage A.A."/>
            <person name="Guthke R."/>
            <person name="Hertweck C."/>
            <person name="Linde J."/>
        </authorList>
    </citation>
    <scope>NUCLEOTIDE SEQUENCE [LARGE SCALE GENOMIC DNA]</scope>
</reference>
<evidence type="ECO:0000313" key="3">
    <source>
        <dbReference type="Proteomes" id="UP000039046"/>
    </source>
</evidence>
<dbReference type="PANTHER" id="PTHR11603:SF132">
    <property type="entry name" value="C2H2-TYPE DOMAIN-CONTAINING PROTEIN"/>
    <property type="match status" value="1"/>
</dbReference>
<proteinExistence type="predicted"/>
<evidence type="ECO:0000256" key="1">
    <source>
        <dbReference type="SAM" id="MobiDB-lite"/>
    </source>
</evidence>
<sequence length="344" mass="38461">MVDQSLLTKVHELSDLELAVLLCLVSREHCLISTPSHVVDDLVLELQLVAERTFGLEWTVIDCNPSTTLDDFVSALLGNPSITSHDPSDLSRISAENSHSRPSTRLTGTQQEGKIVNFVIAKNLDQASQTVQIQALELLRTRRVFTHRSVQVAPKQFVFMPVIQAVKGGYAHVTQHLNDFLAMAHWHDPEHGFVNLEDSGKDEAQSNASNAKNEPLISEDNLTSLREAAQQVQVDIDVIRYQMNIVSFLRMHRAVAQGITPMATKHFDQLMRNLAPLHKLEYVTPALVDLAAKKIYLHRIQITEPENERSMQWGSTLEAVTSLLDDIGPEEVIEETLEMVTAPV</sequence>
<evidence type="ECO:0008006" key="4">
    <source>
        <dbReference type="Google" id="ProtNLM"/>
    </source>
</evidence>
<dbReference type="HOGENOM" id="CLU_034390_0_0_1"/>
<accession>A0A0A1SRR3</accession>
<organism evidence="2 3">
    <name type="scientific">[Torrubiella] hemipterigena</name>
    <dbReference type="NCBI Taxonomy" id="1531966"/>
    <lineage>
        <taxon>Eukaryota</taxon>
        <taxon>Fungi</taxon>
        <taxon>Dikarya</taxon>
        <taxon>Ascomycota</taxon>
        <taxon>Pezizomycotina</taxon>
        <taxon>Sordariomycetes</taxon>
        <taxon>Hypocreomycetidae</taxon>
        <taxon>Hypocreales</taxon>
        <taxon>Clavicipitaceae</taxon>
        <taxon>Clavicipitaceae incertae sedis</taxon>
        <taxon>'Torrubiella' clade</taxon>
    </lineage>
</organism>
<dbReference type="EMBL" id="CDHN01000001">
    <property type="protein sequence ID" value="CEJ80756.1"/>
    <property type="molecule type" value="Genomic_DNA"/>
</dbReference>
<feature type="region of interest" description="Disordered" evidence="1">
    <location>
        <begin position="85"/>
        <end position="108"/>
    </location>
</feature>
<dbReference type="AlphaFoldDB" id="A0A0A1SRR3"/>
<dbReference type="InterPro" id="IPR052041">
    <property type="entry name" value="Nucleic_acid_metab_PIN/TRAM"/>
</dbReference>